<dbReference type="AlphaFoldDB" id="A0A0H3B0S8"/>
<dbReference type="EMBL" id="CP000950">
    <property type="protein sequence ID" value="ACA67960.1"/>
    <property type="molecule type" value="Genomic_DNA"/>
</dbReference>
<accession>A0A0H3B0S8</accession>
<protein>
    <submittedName>
        <fullName evidence="1">Uncharacterized protein</fullName>
    </submittedName>
</protein>
<organism evidence="1">
    <name type="scientific">Yersinia pseudotuberculosis serotype O:3 (strain YPIII)</name>
    <dbReference type="NCBI Taxonomy" id="502800"/>
    <lineage>
        <taxon>Bacteria</taxon>
        <taxon>Pseudomonadati</taxon>
        <taxon>Pseudomonadota</taxon>
        <taxon>Gammaproteobacteria</taxon>
        <taxon>Enterobacterales</taxon>
        <taxon>Yersiniaceae</taxon>
        <taxon>Yersinia</taxon>
    </lineage>
</organism>
<dbReference type="KEGG" id="ypy:YPK_1667"/>
<evidence type="ECO:0000313" key="1">
    <source>
        <dbReference type="EMBL" id="ACA67960.1"/>
    </source>
</evidence>
<reference evidence="1" key="1">
    <citation type="submission" date="2008-02" db="EMBL/GenBank/DDBJ databases">
        <title>Complete sequence of Yersinia pseudotuberculosis YPIII.</title>
        <authorList>
            <consortium name="US DOE Joint Genome Institute"/>
            <person name="Challacombe J.F."/>
            <person name="Bruce D."/>
            <person name="Detter J.C."/>
            <person name="Green L."/>
            <person name="Land M."/>
            <person name="Munk C."/>
            <person name="Lindler L.E."/>
            <person name="Nikolich M.P."/>
            <person name="Brettin T."/>
        </authorList>
    </citation>
    <scope>NUCLEOTIDE SEQUENCE</scope>
    <source>
        <strain evidence="1">YPIII</strain>
    </source>
</reference>
<name>A0A0H3B0S8_YERPY</name>
<gene>
    <name evidence="1" type="ordered locus">YPK_1667</name>
</gene>
<sequence length="42" mass="4581">MCHGGVSGIIWAARGHACQNTRSFGQSFIGDTGWFLMLPIEQ</sequence>
<proteinExistence type="predicted"/>